<dbReference type="Pfam" id="PF00496">
    <property type="entry name" value="SBP_bac_5"/>
    <property type="match status" value="1"/>
</dbReference>
<dbReference type="GO" id="GO:0042938">
    <property type="term" value="P:dipeptide transport"/>
    <property type="evidence" value="ECO:0007669"/>
    <property type="project" value="TreeGrafter"/>
</dbReference>
<reference evidence="4 5" key="1">
    <citation type="journal article" date="2018" name="Genome Biol. Evol.">
        <title>Cladogenesis and Genomic Streamlining in Extracellular Endosymbionts of Tropical Stink Bugs.</title>
        <authorList>
            <person name="Otero-Bravo A."/>
            <person name="Goffredi S."/>
            <person name="Sabree Z.L."/>
        </authorList>
    </citation>
    <scope>NUCLEOTIDE SEQUENCE [LARGE SCALE GENOMIC DNA]</scope>
    <source>
        <strain evidence="4 5">SoEL</strain>
    </source>
</reference>
<dbReference type="Gene3D" id="3.90.76.10">
    <property type="entry name" value="Dipeptide-binding Protein, Domain 1"/>
    <property type="match status" value="1"/>
</dbReference>
<dbReference type="PANTHER" id="PTHR30290">
    <property type="entry name" value="PERIPLASMIC BINDING COMPONENT OF ABC TRANSPORTER"/>
    <property type="match status" value="1"/>
</dbReference>
<dbReference type="AlphaFoldDB" id="A0A2P5SVD4"/>
<dbReference type="SUPFAM" id="SSF53850">
    <property type="entry name" value="Periplasmic binding protein-like II"/>
    <property type="match status" value="1"/>
</dbReference>
<sequence length="556" mass="64292">MLVNLNRKKNASFSKNIIDYLNLMNSKMILKCISVIFVLAFTNVQAKTLVYCSEGSPKGFNPQLFTSNTTYDASSVPIYNRLIEFKQGTTELQPGLAESWDVNSDGKVYTFNLRKGVKWQSTKYFKPTREFNADDVIFSFERQLYQKNKYHKVSGGQYKYFENMGMAKLINKIEKIDTYKVKFFLSKPWAPFVSNLAMDFSSILSKEYADNLLKTGTPEKIDTNPVGTGPFQLLRYKKNVRIIYKVNPNYWGTKPKIDHLIFSIIPNPSLRYAKIKQGVCHVMAYPNRSDLQNVKENKNIKIANQIGLNVSFLSFNTTSKPINKLEVRKALAMAINREAIINSIYKDNSRISDSLIPPVMWGYNKLIKNYEYNPIKARNILSKVGLKNGFSIDLWTLSTNQQECNNTEVQLIASMIKSDWAKIGVKTKIINYSWHDYLKHKKNDKYQSIVTNWSGENGDPDNFFSNLFKCDPTKYGFNYSNWCYKPFNEKINSARTSISHSKRIDFYRHAHMIMHNQIPILVIKHAKIFEPISDKVIGYTVDPFGKHHFDNVDIKE</sequence>
<evidence type="ECO:0000256" key="1">
    <source>
        <dbReference type="ARBA" id="ARBA00005695"/>
    </source>
</evidence>
<evidence type="ECO:0000313" key="4">
    <source>
        <dbReference type="EMBL" id="PPI86282.1"/>
    </source>
</evidence>
<evidence type="ECO:0000313" key="5">
    <source>
        <dbReference type="Proteomes" id="UP000296144"/>
    </source>
</evidence>
<comment type="caution">
    <text evidence="4">The sequence shown here is derived from an EMBL/GenBank/DDBJ whole genome shotgun (WGS) entry which is preliminary data.</text>
</comment>
<proteinExistence type="inferred from homology"/>
<dbReference type="Proteomes" id="UP000296144">
    <property type="component" value="Unassembled WGS sequence"/>
</dbReference>
<dbReference type="EMBL" id="PDKU01000006">
    <property type="protein sequence ID" value="PPI86282.1"/>
    <property type="molecule type" value="Genomic_DNA"/>
</dbReference>
<dbReference type="PROSITE" id="PS01040">
    <property type="entry name" value="SBP_BACTERIAL_5"/>
    <property type="match status" value="1"/>
</dbReference>
<accession>A0A2P5SVD4</accession>
<dbReference type="GO" id="GO:0043190">
    <property type="term" value="C:ATP-binding cassette (ABC) transporter complex"/>
    <property type="evidence" value="ECO:0007669"/>
    <property type="project" value="InterPro"/>
</dbReference>
<organism evidence="4 5">
    <name type="scientific">Candidatus Pantoea edessiphila</name>
    <dbReference type="NCBI Taxonomy" id="2044610"/>
    <lineage>
        <taxon>Bacteria</taxon>
        <taxon>Pseudomonadati</taxon>
        <taxon>Pseudomonadota</taxon>
        <taxon>Gammaproteobacteria</taxon>
        <taxon>Enterobacterales</taxon>
        <taxon>Erwiniaceae</taxon>
        <taxon>Pantoea</taxon>
    </lineage>
</organism>
<protein>
    <submittedName>
        <fullName evidence="4">ABC transporter substrate-binding protein</fullName>
    </submittedName>
</protein>
<keyword evidence="5" id="KW-1185">Reference proteome</keyword>
<dbReference type="GO" id="GO:1904680">
    <property type="term" value="F:peptide transmembrane transporter activity"/>
    <property type="evidence" value="ECO:0007669"/>
    <property type="project" value="TreeGrafter"/>
</dbReference>
<dbReference type="PANTHER" id="PTHR30290:SF38">
    <property type="entry name" value="D,D-DIPEPTIDE-BINDING PERIPLASMIC PROTEIN DDPA-RELATED"/>
    <property type="match status" value="1"/>
</dbReference>
<dbReference type="InterPro" id="IPR030678">
    <property type="entry name" value="Peptide/Ni-bd"/>
</dbReference>
<comment type="similarity">
    <text evidence="1">Belongs to the bacterial solute-binding protein 5 family.</text>
</comment>
<gene>
    <name evidence="4" type="ORF">CRV10_03465</name>
</gene>
<dbReference type="FunFam" id="3.40.190.10:FF:000036">
    <property type="entry name" value="Dipeptide ABC transporter, substrate-binding protein"/>
    <property type="match status" value="1"/>
</dbReference>
<dbReference type="Gene3D" id="3.40.190.10">
    <property type="entry name" value="Periplasmic binding protein-like II"/>
    <property type="match status" value="1"/>
</dbReference>
<name>A0A2P5SVD4_9GAMM</name>
<dbReference type="Gene3D" id="3.10.105.10">
    <property type="entry name" value="Dipeptide-binding Protein, Domain 3"/>
    <property type="match status" value="1"/>
</dbReference>
<dbReference type="CDD" id="cd08493">
    <property type="entry name" value="PBP2_DppA_like"/>
    <property type="match status" value="1"/>
</dbReference>
<dbReference type="InterPro" id="IPR023765">
    <property type="entry name" value="SBP_5_CS"/>
</dbReference>
<keyword evidence="2" id="KW-0732">Signal</keyword>
<evidence type="ECO:0000259" key="3">
    <source>
        <dbReference type="Pfam" id="PF00496"/>
    </source>
</evidence>
<dbReference type="InterPro" id="IPR039424">
    <property type="entry name" value="SBP_5"/>
</dbReference>
<dbReference type="OrthoDB" id="9801912at2"/>
<dbReference type="InterPro" id="IPR000914">
    <property type="entry name" value="SBP_5_dom"/>
</dbReference>
<evidence type="ECO:0000256" key="2">
    <source>
        <dbReference type="ARBA" id="ARBA00022729"/>
    </source>
</evidence>
<dbReference type="FunFam" id="3.90.76.10:FF:000002">
    <property type="entry name" value="Dipeptide ABC transporter, substrate-binding protein"/>
    <property type="match status" value="1"/>
</dbReference>
<dbReference type="GO" id="GO:0030288">
    <property type="term" value="C:outer membrane-bounded periplasmic space"/>
    <property type="evidence" value="ECO:0007669"/>
    <property type="project" value="TreeGrafter"/>
</dbReference>
<dbReference type="PIRSF" id="PIRSF002741">
    <property type="entry name" value="MppA"/>
    <property type="match status" value="1"/>
</dbReference>
<feature type="domain" description="Solute-binding protein family 5" evidence="3">
    <location>
        <begin position="91"/>
        <end position="473"/>
    </location>
</feature>